<dbReference type="FunFam" id="1.10.3720.10:FF:000014">
    <property type="entry name" value="Microcin C ABC transporter permease YejB"/>
    <property type="match status" value="1"/>
</dbReference>
<dbReference type="Proteomes" id="UP000198426">
    <property type="component" value="Unassembled WGS sequence"/>
</dbReference>
<evidence type="ECO:0000256" key="3">
    <source>
        <dbReference type="ARBA" id="ARBA00022475"/>
    </source>
</evidence>
<feature type="transmembrane region" description="Helical" evidence="8">
    <location>
        <begin position="244"/>
        <end position="267"/>
    </location>
</feature>
<feature type="domain" description="ABC transmembrane type-1" evidence="9">
    <location>
        <begin position="153"/>
        <end position="372"/>
    </location>
</feature>
<evidence type="ECO:0000259" key="9">
    <source>
        <dbReference type="PROSITE" id="PS50928"/>
    </source>
</evidence>
<dbReference type="AlphaFoldDB" id="A0A239C1W7"/>
<reference evidence="10 11" key="1">
    <citation type="submission" date="2017-06" db="EMBL/GenBank/DDBJ databases">
        <authorList>
            <person name="Kim H.J."/>
            <person name="Triplett B.A."/>
        </authorList>
    </citation>
    <scope>NUCLEOTIDE SEQUENCE [LARGE SCALE GENOMIC DNA]</scope>
    <source>
        <strain evidence="10 11">DSM 29339</strain>
    </source>
</reference>
<evidence type="ECO:0000313" key="10">
    <source>
        <dbReference type="EMBL" id="SNS13919.1"/>
    </source>
</evidence>
<evidence type="ECO:0000313" key="11">
    <source>
        <dbReference type="Proteomes" id="UP000198426"/>
    </source>
</evidence>
<feature type="transmembrane region" description="Helical" evidence="8">
    <location>
        <begin position="349"/>
        <end position="375"/>
    </location>
</feature>
<dbReference type="PANTHER" id="PTHR30465:SF66">
    <property type="entry name" value="INNER MEMBRANE ABC TRANSPORTER PERMEASE PROTEIN YEJB"/>
    <property type="match status" value="1"/>
</dbReference>
<keyword evidence="7 8" id="KW-0472">Membrane</keyword>
<dbReference type="CDD" id="cd06261">
    <property type="entry name" value="TM_PBP2"/>
    <property type="match status" value="1"/>
</dbReference>
<evidence type="ECO:0000256" key="7">
    <source>
        <dbReference type="ARBA" id="ARBA00023136"/>
    </source>
</evidence>
<dbReference type="PANTHER" id="PTHR30465">
    <property type="entry name" value="INNER MEMBRANE ABC TRANSPORTER"/>
    <property type="match status" value="1"/>
</dbReference>
<keyword evidence="2 8" id="KW-0813">Transport</keyword>
<evidence type="ECO:0000256" key="2">
    <source>
        <dbReference type="ARBA" id="ARBA00022448"/>
    </source>
</evidence>
<evidence type="ECO:0000256" key="8">
    <source>
        <dbReference type="RuleBase" id="RU363032"/>
    </source>
</evidence>
<comment type="similarity">
    <text evidence="8">Belongs to the binding-protein-dependent transport system permease family.</text>
</comment>
<evidence type="ECO:0000256" key="4">
    <source>
        <dbReference type="ARBA" id="ARBA00022519"/>
    </source>
</evidence>
<dbReference type="PROSITE" id="PS50928">
    <property type="entry name" value="ABC_TM1"/>
    <property type="match status" value="1"/>
</dbReference>
<dbReference type="Pfam" id="PF00528">
    <property type="entry name" value="BPD_transp_1"/>
    <property type="match status" value="1"/>
</dbReference>
<evidence type="ECO:0000256" key="6">
    <source>
        <dbReference type="ARBA" id="ARBA00022989"/>
    </source>
</evidence>
<dbReference type="EMBL" id="FZOY01000001">
    <property type="protein sequence ID" value="SNS13919.1"/>
    <property type="molecule type" value="Genomic_DNA"/>
</dbReference>
<keyword evidence="5 8" id="KW-0812">Transmembrane</keyword>
<feature type="transmembrane region" description="Helical" evidence="8">
    <location>
        <begin position="188"/>
        <end position="214"/>
    </location>
</feature>
<organism evidence="10 11">
    <name type="scientific">Tropicimonas sediminicola</name>
    <dbReference type="NCBI Taxonomy" id="1031541"/>
    <lineage>
        <taxon>Bacteria</taxon>
        <taxon>Pseudomonadati</taxon>
        <taxon>Pseudomonadota</taxon>
        <taxon>Alphaproteobacteria</taxon>
        <taxon>Rhodobacterales</taxon>
        <taxon>Roseobacteraceae</taxon>
        <taxon>Tropicimonas</taxon>
    </lineage>
</organism>
<protein>
    <submittedName>
        <fullName evidence="10">Microcin C transport system permease protein</fullName>
    </submittedName>
</protein>
<dbReference type="GO" id="GO:0005886">
    <property type="term" value="C:plasma membrane"/>
    <property type="evidence" value="ECO:0007669"/>
    <property type="project" value="UniProtKB-SubCell"/>
</dbReference>
<keyword evidence="3" id="KW-1003">Cell membrane</keyword>
<dbReference type="RefSeq" id="WP_089230539.1">
    <property type="nucleotide sequence ID" value="NZ_FZOY01000001.1"/>
</dbReference>
<evidence type="ECO:0000256" key="5">
    <source>
        <dbReference type="ARBA" id="ARBA00022692"/>
    </source>
</evidence>
<proteinExistence type="inferred from homology"/>
<comment type="subcellular location">
    <subcellularLocation>
        <location evidence="1">Cell inner membrane</location>
        <topology evidence="1">Multi-pass membrane protein</topology>
    </subcellularLocation>
    <subcellularLocation>
        <location evidence="8">Cell membrane</location>
        <topology evidence="8">Multi-pass membrane protein</topology>
    </subcellularLocation>
</comment>
<dbReference type="InterPro" id="IPR035906">
    <property type="entry name" value="MetI-like_sf"/>
</dbReference>
<dbReference type="GO" id="GO:0055085">
    <property type="term" value="P:transmembrane transport"/>
    <property type="evidence" value="ECO:0007669"/>
    <property type="project" value="InterPro"/>
</dbReference>
<feature type="transmembrane region" description="Helical" evidence="8">
    <location>
        <begin position="302"/>
        <end position="329"/>
    </location>
</feature>
<keyword evidence="6 8" id="KW-1133">Transmembrane helix</keyword>
<feature type="transmembrane region" description="Helical" evidence="8">
    <location>
        <begin position="155"/>
        <end position="176"/>
    </location>
</feature>
<gene>
    <name evidence="10" type="ORF">SAMN05421757_10134</name>
</gene>
<evidence type="ECO:0000256" key="1">
    <source>
        <dbReference type="ARBA" id="ARBA00004429"/>
    </source>
</evidence>
<sequence length="386" mass="42094">MGAYILRRLLLIIPTLFGIMLINFVLTQFVPGGPIEQIIAQVEGEGDVFQGIAGGGDAGGGAGMESAADDRYLGARGLPQDFLDELEVDMGFARITCAEGFEGTPTLDDPACEKEAIGIMERFAILMGNYLRFDFGESYFRSISVVDLVIEKMPVSITLGLWSTLIAYIVSIPLGIRKAVKDGSSFDTWTSGFIIVAYAIPGFLFAILLLVLFAGGSYWQIFPLRGLVSEGWEDMSLLGKIGDYFWHITLPVIASTISSFATLTLLTKNSFLDEIKKQYVITAKAKGLSESRVLYGHVFRNAMLIVIAGFPAAFLSVFFGASIIIETIFSLDGLGRLGFEAAVARDYPVVFGTLYVFGLIGLLVGILSDMMYVFVDPRIDFESRQV</sequence>
<feature type="transmembrane region" description="Helical" evidence="8">
    <location>
        <begin position="9"/>
        <end position="26"/>
    </location>
</feature>
<accession>A0A239C1W7</accession>
<keyword evidence="4" id="KW-0997">Cell inner membrane</keyword>
<dbReference type="InterPro" id="IPR000515">
    <property type="entry name" value="MetI-like"/>
</dbReference>
<dbReference type="Gene3D" id="1.10.3720.10">
    <property type="entry name" value="MetI-like"/>
    <property type="match status" value="1"/>
</dbReference>
<keyword evidence="11" id="KW-1185">Reference proteome</keyword>
<dbReference type="OrthoDB" id="9807402at2"/>
<dbReference type="GO" id="GO:0042884">
    <property type="term" value="P:microcin transport"/>
    <property type="evidence" value="ECO:0007669"/>
    <property type="project" value="TreeGrafter"/>
</dbReference>
<name>A0A239C1W7_9RHOB</name>
<dbReference type="SUPFAM" id="SSF161098">
    <property type="entry name" value="MetI-like"/>
    <property type="match status" value="1"/>
</dbReference>